<dbReference type="AlphaFoldDB" id="S8B9K8"/>
<organism evidence="1 2">
    <name type="scientific">Penicillium oxalicum (strain 114-2 / CGMCC 5302)</name>
    <name type="common">Penicillium decumbens</name>
    <dbReference type="NCBI Taxonomy" id="933388"/>
    <lineage>
        <taxon>Eukaryota</taxon>
        <taxon>Fungi</taxon>
        <taxon>Dikarya</taxon>
        <taxon>Ascomycota</taxon>
        <taxon>Pezizomycotina</taxon>
        <taxon>Eurotiomycetes</taxon>
        <taxon>Eurotiomycetidae</taxon>
        <taxon>Eurotiales</taxon>
        <taxon>Aspergillaceae</taxon>
        <taxon>Penicillium</taxon>
    </lineage>
</organism>
<gene>
    <name evidence="1" type="ORF">PDE_06427</name>
</gene>
<keyword evidence="2" id="KW-1185">Reference proteome</keyword>
<dbReference type="Proteomes" id="UP000019376">
    <property type="component" value="Unassembled WGS sequence"/>
</dbReference>
<evidence type="ECO:0000313" key="2">
    <source>
        <dbReference type="Proteomes" id="UP000019376"/>
    </source>
</evidence>
<proteinExistence type="predicted"/>
<dbReference type="EMBL" id="KB644413">
    <property type="protein sequence ID" value="EPS31472.1"/>
    <property type="molecule type" value="Genomic_DNA"/>
</dbReference>
<sequence>MSEDVKMKFFALPLFVRDPTVSAEDSYSQSARVKLYSHDASSQEDSDIFQFLELKAPSEMGAKSGGLHVHYTDGQAEARLAPSYGPTAFARAASFVLHDGCLDRLPGLRSLSSDRATAWPKDSIRCPTPESITSALFF</sequence>
<protein>
    <submittedName>
        <fullName evidence="1">Uncharacterized protein</fullName>
    </submittedName>
</protein>
<dbReference type="HOGENOM" id="CLU_1855967_0_0_1"/>
<reference evidence="1 2" key="1">
    <citation type="journal article" date="2013" name="PLoS ONE">
        <title>Genomic and secretomic analyses reveal unique features of the lignocellulolytic enzyme system of Penicillium decumbens.</title>
        <authorList>
            <person name="Liu G."/>
            <person name="Zhang L."/>
            <person name="Wei X."/>
            <person name="Zou G."/>
            <person name="Qin Y."/>
            <person name="Ma L."/>
            <person name="Li J."/>
            <person name="Zheng H."/>
            <person name="Wang S."/>
            <person name="Wang C."/>
            <person name="Xun L."/>
            <person name="Zhao G.-P."/>
            <person name="Zhou Z."/>
            <person name="Qu Y."/>
        </authorList>
    </citation>
    <scope>NUCLEOTIDE SEQUENCE [LARGE SCALE GENOMIC DNA]</scope>
    <source>
        <strain evidence="2">114-2 / CGMCC 5302</strain>
    </source>
</reference>
<accession>S8B9K8</accession>
<evidence type="ECO:0000313" key="1">
    <source>
        <dbReference type="EMBL" id="EPS31472.1"/>
    </source>
</evidence>
<name>S8B9K8_PENO1</name>